<gene>
    <name evidence="2" type="ORF">GIY23_01800</name>
</gene>
<dbReference type="Pfam" id="PF01872">
    <property type="entry name" value="RibD_C"/>
    <property type="match status" value="1"/>
</dbReference>
<dbReference type="GO" id="GO:0009231">
    <property type="term" value="P:riboflavin biosynthetic process"/>
    <property type="evidence" value="ECO:0007669"/>
    <property type="project" value="InterPro"/>
</dbReference>
<dbReference type="AlphaFoldDB" id="A0A5Q3Q4N2"/>
<keyword evidence="3" id="KW-1185">Reference proteome</keyword>
<proteinExistence type="predicted"/>
<dbReference type="InterPro" id="IPR002734">
    <property type="entry name" value="RibDG_C"/>
</dbReference>
<organism evidence="2 3">
    <name type="scientific">Allosaccharopolyspora coralli</name>
    <dbReference type="NCBI Taxonomy" id="2665642"/>
    <lineage>
        <taxon>Bacteria</taxon>
        <taxon>Bacillati</taxon>
        <taxon>Actinomycetota</taxon>
        <taxon>Actinomycetes</taxon>
        <taxon>Pseudonocardiales</taxon>
        <taxon>Pseudonocardiaceae</taxon>
        <taxon>Allosaccharopolyspora</taxon>
    </lineage>
</organism>
<dbReference type="PANTHER" id="PTHR38011">
    <property type="entry name" value="DIHYDROFOLATE REDUCTASE FAMILY PROTEIN (AFU_ORTHOLOGUE AFUA_8G06820)"/>
    <property type="match status" value="1"/>
</dbReference>
<dbReference type="GO" id="GO:0008703">
    <property type="term" value="F:5-amino-6-(5-phosphoribosylamino)uracil reductase activity"/>
    <property type="evidence" value="ECO:0007669"/>
    <property type="project" value="InterPro"/>
</dbReference>
<dbReference type="InterPro" id="IPR024072">
    <property type="entry name" value="DHFR-like_dom_sf"/>
</dbReference>
<dbReference type="EMBL" id="CP045929">
    <property type="protein sequence ID" value="QGK68456.1"/>
    <property type="molecule type" value="Genomic_DNA"/>
</dbReference>
<sequence length="186" mass="21062">MRTLAITQNITLDGSVEMLGDWFDPGDQDEELLEATRRLSERGDALVLGRQTFEDFRGYWPQQTDDRTSITDELNEIQKYVVSATLSDPGWQNSTIINQSWVDEVRELKQQPGKEIGVTGSIKLCHGLIEAGLVDEYRLFLFPVVQGRGRRLFPEGYEIPQLTTVESTEFGNGVALLRYEVIHATP</sequence>
<dbReference type="Proteomes" id="UP000371041">
    <property type="component" value="Chromosome"/>
</dbReference>
<dbReference type="PANTHER" id="PTHR38011:SF11">
    <property type="entry name" value="2,5-DIAMINO-6-RIBOSYLAMINO-4(3H)-PYRIMIDINONE 5'-PHOSPHATE REDUCTASE"/>
    <property type="match status" value="1"/>
</dbReference>
<name>A0A5Q3Q4N2_9PSEU</name>
<evidence type="ECO:0000313" key="2">
    <source>
        <dbReference type="EMBL" id="QGK68456.1"/>
    </source>
</evidence>
<feature type="domain" description="Bacterial bifunctional deaminase-reductase C-terminal" evidence="1">
    <location>
        <begin position="4"/>
        <end position="176"/>
    </location>
</feature>
<dbReference type="RefSeq" id="WP_154075065.1">
    <property type="nucleotide sequence ID" value="NZ_CP045929.1"/>
</dbReference>
<dbReference type="InterPro" id="IPR050765">
    <property type="entry name" value="Riboflavin_Biosynth_HTPR"/>
</dbReference>
<accession>A0A5Q3Q4N2</accession>
<reference evidence="3" key="1">
    <citation type="submission" date="2019-11" db="EMBL/GenBank/DDBJ databases">
        <title>The complete genome sequence of Saccharopolyspora sp. E2A.</title>
        <authorList>
            <person name="Zhang G."/>
        </authorList>
    </citation>
    <scope>NUCLEOTIDE SEQUENCE [LARGE SCALE GENOMIC DNA]</scope>
    <source>
        <strain evidence="3">E2A</strain>
    </source>
</reference>
<protein>
    <submittedName>
        <fullName evidence="2">Dihydrofolate reductase</fullName>
    </submittedName>
</protein>
<dbReference type="SUPFAM" id="SSF53597">
    <property type="entry name" value="Dihydrofolate reductase-like"/>
    <property type="match status" value="1"/>
</dbReference>
<evidence type="ECO:0000313" key="3">
    <source>
        <dbReference type="Proteomes" id="UP000371041"/>
    </source>
</evidence>
<dbReference type="Gene3D" id="3.40.430.10">
    <property type="entry name" value="Dihydrofolate Reductase, subunit A"/>
    <property type="match status" value="1"/>
</dbReference>
<dbReference type="KEGG" id="sace:GIY23_01800"/>
<evidence type="ECO:0000259" key="1">
    <source>
        <dbReference type="Pfam" id="PF01872"/>
    </source>
</evidence>